<dbReference type="OrthoDB" id="4757095at2759"/>
<organism evidence="1 2">
    <name type="scientific">Zopfia rhizophila CBS 207.26</name>
    <dbReference type="NCBI Taxonomy" id="1314779"/>
    <lineage>
        <taxon>Eukaryota</taxon>
        <taxon>Fungi</taxon>
        <taxon>Dikarya</taxon>
        <taxon>Ascomycota</taxon>
        <taxon>Pezizomycotina</taxon>
        <taxon>Dothideomycetes</taxon>
        <taxon>Dothideomycetes incertae sedis</taxon>
        <taxon>Zopfiaceae</taxon>
        <taxon>Zopfia</taxon>
    </lineage>
</organism>
<evidence type="ECO:0000313" key="2">
    <source>
        <dbReference type="Proteomes" id="UP000800200"/>
    </source>
</evidence>
<feature type="non-terminal residue" evidence="1">
    <location>
        <position position="1"/>
    </location>
</feature>
<keyword evidence="2" id="KW-1185">Reference proteome</keyword>
<accession>A0A6A6E698</accession>
<dbReference type="Proteomes" id="UP000800200">
    <property type="component" value="Unassembled WGS sequence"/>
</dbReference>
<protein>
    <submittedName>
        <fullName evidence="1">Uncharacterized protein</fullName>
    </submittedName>
</protein>
<dbReference type="EMBL" id="ML994630">
    <property type="protein sequence ID" value="KAF2186282.1"/>
    <property type="molecule type" value="Genomic_DNA"/>
</dbReference>
<proteinExistence type="predicted"/>
<gene>
    <name evidence="1" type="ORF">K469DRAFT_573485</name>
</gene>
<sequence>FDTLKDELLFAIFQPLNDIHAQVFEFELDIEVPESVRHVLRPIKFTNSLK</sequence>
<dbReference type="AlphaFoldDB" id="A0A6A6E698"/>
<reference evidence="1" key="1">
    <citation type="journal article" date="2020" name="Stud. Mycol.">
        <title>101 Dothideomycetes genomes: a test case for predicting lifestyles and emergence of pathogens.</title>
        <authorList>
            <person name="Haridas S."/>
            <person name="Albert R."/>
            <person name="Binder M."/>
            <person name="Bloem J."/>
            <person name="Labutti K."/>
            <person name="Salamov A."/>
            <person name="Andreopoulos B."/>
            <person name="Baker S."/>
            <person name="Barry K."/>
            <person name="Bills G."/>
            <person name="Bluhm B."/>
            <person name="Cannon C."/>
            <person name="Castanera R."/>
            <person name="Culley D."/>
            <person name="Daum C."/>
            <person name="Ezra D."/>
            <person name="Gonzalez J."/>
            <person name="Henrissat B."/>
            <person name="Kuo A."/>
            <person name="Liang C."/>
            <person name="Lipzen A."/>
            <person name="Lutzoni F."/>
            <person name="Magnuson J."/>
            <person name="Mondo S."/>
            <person name="Nolan M."/>
            <person name="Ohm R."/>
            <person name="Pangilinan J."/>
            <person name="Park H.-J."/>
            <person name="Ramirez L."/>
            <person name="Alfaro M."/>
            <person name="Sun H."/>
            <person name="Tritt A."/>
            <person name="Yoshinaga Y."/>
            <person name="Zwiers L.-H."/>
            <person name="Turgeon B."/>
            <person name="Goodwin S."/>
            <person name="Spatafora J."/>
            <person name="Crous P."/>
            <person name="Grigoriev I."/>
        </authorList>
    </citation>
    <scope>NUCLEOTIDE SEQUENCE</scope>
    <source>
        <strain evidence="1">CBS 207.26</strain>
    </source>
</reference>
<name>A0A6A6E698_9PEZI</name>
<evidence type="ECO:0000313" key="1">
    <source>
        <dbReference type="EMBL" id="KAF2186282.1"/>
    </source>
</evidence>